<evidence type="ECO:0000313" key="4">
    <source>
        <dbReference type="Proteomes" id="UP001064489"/>
    </source>
</evidence>
<name>A0AAD5P6J7_ACENE</name>
<keyword evidence="1" id="KW-0175">Coiled coil</keyword>
<feature type="region of interest" description="Disordered" evidence="2">
    <location>
        <begin position="337"/>
        <end position="357"/>
    </location>
</feature>
<organism evidence="3 4">
    <name type="scientific">Acer negundo</name>
    <name type="common">Box elder</name>
    <dbReference type="NCBI Taxonomy" id="4023"/>
    <lineage>
        <taxon>Eukaryota</taxon>
        <taxon>Viridiplantae</taxon>
        <taxon>Streptophyta</taxon>
        <taxon>Embryophyta</taxon>
        <taxon>Tracheophyta</taxon>
        <taxon>Spermatophyta</taxon>
        <taxon>Magnoliopsida</taxon>
        <taxon>eudicotyledons</taxon>
        <taxon>Gunneridae</taxon>
        <taxon>Pentapetalae</taxon>
        <taxon>rosids</taxon>
        <taxon>malvids</taxon>
        <taxon>Sapindales</taxon>
        <taxon>Sapindaceae</taxon>
        <taxon>Hippocastanoideae</taxon>
        <taxon>Acereae</taxon>
        <taxon>Acer</taxon>
    </lineage>
</organism>
<feature type="coiled-coil region" evidence="1">
    <location>
        <begin position="142"/>
        <end position="169"/>
    </location>
</feature>
<sequence>MVSKLQDQGSTFQPREELMTPVPNKEPVTANQQWVTVNPTKQPIRVMLGDNNFLVWKQQVTAALRGVGLLGFINGTETYPLPPTIQGAENEKVMNPAYDYWQRQDSLIMSWLLSSIFEHYLTDLVRSDTSSEIWSTLLRSFVSQTRGRVSQYKQEIKNLKKNNHTMREYLSKMKSLSDALASVGHQLSDDDQISNITNGLGSEYESVVVSITSRVEPYTVSEASALLLAHEKRIEAYTLNPDGSSPIANLAFNTPQKKQHASGSQTHKSNQYQNHQNFYGSRGRGRGRSNGGRWSNNKPQCQLCGKFGHTIHKYSGASNHVTNSLSKLNVGAEYHGNSKLQVGNGAGFGQGPPSREI</sequence>
<evidence type="ECO:0000256" key="2">
    <source>
        <dbReference type="SAM" id="MobiDB-lite"/>
    </source>
</evidence>
<gene>
    <name evidence="3" type="ORF">LWI28_027488</name>
</gene>
<dbReference type="Proteomes" id="UP001064489">
    <property type="component" value="Chromosome 9"/>
</dbReference>
<dbReference type="EMBL" id="JAJSOW010000001">
    <property type="protein sequence ID" value="KAI9201691.1"/>
    <property type="molecule type" value="Genomic_DNA"/>
</dbReference>
<feature type="compositionally biased region" description="Polar residues" evidence="2">
    <location>
        <begin position="1"/>
        <end position="13"/>
    </location>
</feature>
<evidence type="ECO:0000256" key="1">
    <source>
        <dbReference type="SAM" id="Coils"/>
    </source>
</evidence>
<dbReference type="PANTHER" id="PTHR47481">
    <property type="match status" value="1"/>
</dbReference>
<proteinExistence type="predicted"/>
<evidence type="ECO:0000313" key="3">
    <source>
        <dbReference type="EMBL" id="KAI9201691.1"/>
    </source>
</evidence>
<dbReference type="PANTHER" id="PTHR47481:SF22">
    <property type="entry name" value="RETROTRANSPOSON GAG DOMAIN-CONTAINING PROTEIN"/>
    <property type="match status" value="1"/>
</dbReference>
<protein>
    <recommendedName>
        <fullName evidence="5">Retrotransposon Copia-like N-terminal domain-containing protein</fullName>
    </recommendedName>
</protein>
<feature type="region of interest" description="Disordered" evidence="2">
    <location>
        <begin position="1"/>
        <end position="24"/>
    </location>
</feature>
<reference evidence="3" key="2">
    <citation type="submission" date="2023-02" db="EMBL/GenBank/DDBJ databases">
        <authorList>
            <person name="Swenson N.G."/>
            <person name="Wegrzyn J.L."/>
            <person name="Mcevoy S.L."/>
        </authorList>
    </citation>
    <scope>NUCLEOTIDE SEQUENCE</scope>
    <source>
        <strain evidence="3">91603</strain>
        <tissue evidence="3">Leaf</tissue>
    </source>
</reference>
<dbReference type="Pfam" id="PF14223">
    <property type="entry name" value="Retrotran_gag_2"/>
    <property type="match status" value="1"/>
</dbReference>
<evidence type="ECO:0008006" key="5">
    <source>
        <dbReference type="Google" id="ProtNLM"/>
    </source>
</evidence>
<comment type="caution">
    <text evidence="3">The sequence shown here is derived from an EMBL/GenBank/DDBJ whole genome shotgun (WGS) entry which is preliminary data.</text>
</comment>
<feature type="region of interest" description="Disordered" evidence="2">
    <location>
        <begin position="248"/>
        <end position="296"/>
    </location>
</feature>
<reference evidence="3" key="1">
    <citation type="journal article" date="2022" name="Plant J.">
        <title>Strategies of tolerance reflected in two North American maple genomes.</title>
        <authorList>
            <person name="McEvoy S.L."/>
            <person name="Sezen U.U."/>
            <person name="Trouern-Trend A."/>
            <person name="McMahon S.M."/>
            <person name="Schaberg P.G."/>
            <person name="Yang J."/>
            <person name="Wegrzyn J.L."/>
            <person name="Swenson N.G."/>
        </authorList>
    </citation>
    <scope>NUCLEOTIDE SEQUENCE</scope>
    <source>
        <strain evidence="3">91603</strain>
    </source>
</reference>
<keyword evidence="4" id="KW-1185">Reference proteome</keyword>
<feature type="compositionally biased region" description="Polar residues" evidence="2">
    <location>
        <begin position="248"/>
        <end position="279"/>
    </location>
</feature>
<accession>A0AAD5P6J7</accession>
<dbReference type="AlphaFoldDB" id="A0AAD5P6J7"/>